<evidence type="ECO:0000256" key="3">
    <source>
        <dbReference type="ARBA" id="ARBA00022737"/>
    </source>
</evidence>
<organism evidence="9 10">
    <name type="scientific">Portunus trituberculatus</name>
    <name type="common">Swimming crab</name>
    <name type="synonym">Neptunus trituberculatus</name>
    <dbReference type="NCBI Taxonomy" id="210409"/>
    <lineage>
        <taxon>Eukaryota</taxon>
        <taxon>Metazoa</taxon>
        <taxon>Ecdysozoa</taxon>
        <taxon>Arthropoda</taxon>
        <taxon>Crustacea</taxon>
        <taxon>Multicrustacea</taxon>
        <taxon>Malacostraca</taxon>
        <taxon>Eumalacostraca</taxon>
        <taxon>Eucarida</taxon>
        <taxon>Decapoda</taxon>
        <taxon>Pleocyemata</taxon>
        <taxon>Brachyura</taxon>
        <taxon>Eubrachyura</taxon>
        <taxon>Portunoidea</taxon>
        <taxon>Portunidae</taxon>
        <taxon>Portuninae</taxon>
        <taxon>Portunus</taxon>
    </lineage>
</organism>
<proteinExistence type="predicted"/>
<keyword evidence="5" id="KW-0862">Zinc</keyword>
<dbReference type="InterPro" id="IPR008598">
    <property type="entry name" value="Di19_Zn-bd"/>
</dbReference>
<accession>A0A5B7EC77</accession>
<dbReference type="PROSITE" id="PS50157">
    <property type="entry name" value="ZINC_FINGER_C2H2_2"/>
    <property type="match status" value="4"/>
</dbReference>
<evidence type="ECO:0000259" key="8">
    <source>
        <dbReference type="PROSITE" id="PS50157"/>
    </source>
</evidence>
<gene>
    <name evidence="9" type="primary">br_2</name>
    <name evidence="9" type="ORF">E2C01_024247</name>
</gene>
<feature type="domain" description="C2H2-type" evidence="8">
    <location>
        <begin position="222"/>
        <end position="246"/>
    </location>
</feature>
<keyword evidence="6" id="KW-0539">Nucleus</keyword>
<name>A0A5B7EC77_PORTR</name>
<evidence type="ECO:0000313" key="10">
    <source>
        <dbReference type="Proteomes" id="UP000324222"/>
    </source>
</evidence>
<feature type="domain" description="C2H2-type" evidence="8">
    <location>
        <begin position="252"/>
        <end position="280"/>
    </location>
</feature>
<comment type="subcellular location">
    <subcellularLocation>
        <location evidence="1">Nucleus</location>
    </subcellularLocation>
</comment>
<dbReference type="EMBL" id="VSRR010002346">
    <property type="protein sequence ID" value="MPC30975.1"/>
    <property type="molecule type" value="Genomic_DNA"/>
</dbReference>
<dbReference type="AlphaFoldDB" id="A0A5B7EC77"/>
<feature type="domain" description="C2H2-type" evidence="8">
    <location>
        <begin position="129"/>
        <end position="157"/>
    </location>
</feature>
<comment type="caution">
    <text evidence="9">The sequence shown here is derived from an EMBL/GenBank/DDBJ whole genome shotgun (WGS) entry which is preliminary data.</text>
</comment>
<dbReference type="InterPro" id="IPR013087">
    <property type="entry name" value="Znf_C2H2_type"/>
</dbReference>
<keyword evidence="4 7" id="KW-0863">Zinc-finger</keyword>
<sequence>MVCLGGDGASLEVLPPCPGRRHHSLSSPLPPLPSFPSPPPFSTLMPGFVMLLSLPPGLWGGAGWGGAGQAQCRNRSRVAGGVSGGGVVEALPQDTPAYTCGSGGLFRRVCPPAPPGPPYVAAPPSQGGATCPYCHKQLRSHSGLKTHVRDQHTAHTQVTCGICHKSYRNQNSLSNHMRRRAAHLRPPGGPTDGVLSVAEVWCGGVGPGFGAGAGRGRGRPGLECPVCSRVLSTSHGLRRHINDRHTVHLSPYRCPVCHKEYRTPNSLQNHMYVYHRRDGAS</sequence>
<dbReference type="GO" id="GO:0005634">
    <property type="term" value="C:nucleus"/>
    <property type="evidence" value="ECO:0007669"/>
    <property type="project" value="UniProtKB-SubCell"/>
</dbReference>
<dbReference type="SUPFAM" id="SSF57667">
    <property type="entry name" value="beta-beta-alpha zinc fingers"/>
    <property type="match status" value="2"/>
</dbReference>
<evidence type="ECO:0000313" key="9">
    <source>
        <dbReference type="EMBL" id="MPC30975.1"/>
    </source>
</evidence>
<evidence type="ECO:0000256" key="6">
    <source>
        <dbReference type="ARBA" id="ARBA00023242"/>
    </source>
</evidence>
<dbReference type="PROSITE" id="PS00028">
    <property type="entry name" value="ZINC_FINGER_C2H2_1"/>
    <property type="match status" value="3"/>
</dbReference>
<dbReference type="GO" id="GO:0008270">
    <property type="term" value="F:zinc ion binding"/>
    <property type="evidence" value="ECO:0007669"/>
    <property type="project" value="UniProtKB-KW"/>
</dbReference>
<keyword evidence="3" id="KW-0677">Repeat</keyword>
<evidence type="ECO:0000256" key="5">
    <source>
        <dbReference type="ARBA" id="ARBA00022833"/>
    </source>
</evidence>
<feature type="domain" description="C2H2-type" evidence="8">
    <location>
        <begin position="158"/>
        <end position="183"/>
    </location>
</feature>
<evidence type="ECO:0000256" key="1">
    <source>
        <dbReference type="ARBA" id="ARBA00004123"/>
    </source>
</evidence>
<protein>
    <submittedName>
        <fullName evidence="9">Broad-complex core protein isoform 6</fullName>
    </submittedName>
</protein>
<dbReference type="Pfam" id="PF05605">
    <property type="entry name" value="zf-Di19"/>
    <property type="match status" value="2"/>
</dbReference>
<dbReference type="SMART" id="SM00355">
    <property type="entry name" value="ZnF_C2H2"/>
    <property type="match status" value="4"/>
</dbReference>
<evidence type="ECO:0000256" key="4">
    <source>
        <dbReference type="ARBA" id="ARBA00022771"/>
    </source>
</evidence>
<evidence type="ECO:0000256" key="2">
    <source>
        <dbReference type="ARBA" id="ARBA00022723"/>
    </source>
</evidence>
<evidence type="ECO:0000256" key="7">
    <source>
        <dbReference type="PROSITE-ProRule" id="PRU00042"/>
    </source>
</evidence>
<dbReference type="InterPro" id="IPR050888">
    <property type="entry name" value="ZnF_C2H2-type_TF"/>
</dbReference>
<dbReference type="PANTHER" id="PTHR24406">
    <property type="entry name" value="TRANSCRIPTIONAL REPRESSOR CTCFL-RELATED"/>
    <property type="match status" value="1"/>
</dbReference>
<dbReference type="Gene3D" id="3.30.160.60">
    <property type="entry name" value="Classic Zinc Finger"/>
    <property type="match status" value="2"/>
</dbReference>
<keyword evidence="2" id="KW-0479">Metal-binding</keyword>
<keyword evidence="10" id="KW-1185">Reference proteome</keyword>
<reference evidence="9 10" key="1">
    <citation type="submission" date="2019-05" db="EMBL/GenBank/DDBJ databases">
        <title>Another draft genome of Portunus trituberculatus and its Hox gene families provides insights of decapod evolution.</title>
        <authorList>
            <person name="Jeong J.-H."/>
            <person name="Song I."/>
            <person name="Kim S."/>
            <person name="Choi T."/>
            <person name="Kim D."/>
            <person name="Ryu S."/>
            <person name="Kim W."/>
        </authorList>
    </citation>
    <scope>NUCLEOTIDE SEQUENCE [LARGE SCALE GENOMIC DNA]</scope>
    <source>
        <tissue evidence="9">Muscle</tissue>
    </source>
</reference>
<dbReference type="InterPro" id="IPR036236">
    <property type="entry name" value="Znf_C2H2_sf"/>
</dbReference>
<dbReference type="Proteomes" id="UP000324222">
    <property type="component" value="Unassembled WGS sequence"/>
</dbReference>